<evidence type="ECO:0000256" key="6">
    <source>
        <dbReference type="RuleBase" id="RU000672"/>
    </source>
</evidence>
<dbReference type="SUPFAM" id="SSF54416">
    <property type="entry name" value="Amine oxidase N-terminal region"/>
    <property type="match status" value="2"/>
</dbReference>
<feature type="transmembrane region" description="Helical" evidence="7">
    <location>
        <begin position="12"/>
        <end position="33"/>
    </location>
</feature>
<keyword evidence="5 6" id="KW-0186">Copper</keyword>
<dbReference type="GO" id="GO:0048038">
    <property type="term" value="F:quinone binding"/>
    <property type="evidence" value="ECO:0007669"/>
    <property type="project" value="InterPro"/>
</dbReference>
<dbReference type="Pfam" id="PF02728">
    <property type="entry name" value="Cu_amine_oxidN3"/>
    <property type="match status" value="1"/>
</dbReference>
<dbReference type="InterPro" id="IPR015798">
    <property type="entry name" value="Cu_amine_oxidase_C"/>
</dbReference>
<dbReference type="Pfam" id="PF02727">
    <property type="entry name" value="Cu_amine_oxidN2"/>
    <property type="match status" value="1"/>
</dbReference>
<dbReference type="EC" id="1.4.3.-" evidence="6"/>
<dbReference type="EMBL" id="VSWD01000013">
    <property type="protein sequence ID" value="KAK3083681.1"/>
    <property type="molecule type" value="Genomic_DNA"/>
</dbReference>
<dbReference type="InterPro" id="IPR036460">
    <property type="entry name" value="Cu_amine_oxidase_C_sf"/>
</dbReference>
<dbReference type="InterPro" id="IPR016182">
    <property type="entry name" value="Cu_amine_oxidase_N-reg"/>
</dbReference>
<keyword evidence="3 6" id="KW-0801">TPQ</keyword>
<comment type="similarity">
    <text evidence="1 6">Belongs to the copper/topaquinone oxidase family.</text>
</comment>
<evidence type="ECO:0000256" key="1">
    <source>
        <dbReference type="ARBA" id="ARBA00007983"/>
    </source>
</evidence>
<evidence type="ECO:0000256" key="7">
    <source>
        <dbReference type="SAM" id="Phobius"/>
    </source>
</evidence>
<keyword evidence="7" id="KW-1133">Transmembrane helix</keyword>
<dbReference type="GO" id="GO:0005886">
    <property type="term" value="C:plasma membrane"/>
    <property type="evidence" value="ECO:0007669"/>
    <property type="project" value="TreeGrafter"/>
</dbReference>
<organism evidence="11 12">
    <name type="scientific">Pinctada imbricata</name>
    <name type="common">Atlantic pearl-oyster</name>
    <name type="synonym">Pinctada martensii</name>
    <dbReference type="NCBI Taxonomy" id="66713"/>
    <lineage>
        <taxon>Eukaryota</taxon>
        <taxon>Metazoa</taxon>
        <taxon>Spiralia</taxon>
        <taxon>Lophotrochozoa</taxon>
        <taxon>Mollusca</taxon>
        <taxon>Bivalvia</taxon>
        <taxon>Autobranchia</taxon>
        <taxon>Pteriomorphia</taxon>
        <taxon>Pterioida</taxon>
        <taxon>Pterioidea</taxon>
        <taxon>Pteriidae</taxon>
        <taxon>Pinctada</taxon>
    </lineage>
</organism>
<protein>
    <recommendedName>
        <fullName evidence="6">Amine oxidase</fullName>
        <ecNumber evidence="6">1.4.3.-</ecNumber>
    </recommendedName>
</protein>
<dbReference type="InterPro" id="IPR015802">
    <property type="entry name" value="Cu_amine_oxidase_N3"/>
</dbReference>
<evidence type="ECO:0000256" key="4">
    <source>
        <dbReference type="ARBA" id="ARBA00023002"/>
    </source>
</evidence>
<dbReference type="Proteomes" id="UP001186944">
    <property type="component" value="Unassembled WGS sequence"/>
</dbReference>
<comment type="caution">
    <text evidence="11">The sequence shown here is derived from an EMBL/GenBank/DDBJ whole genome shotgun (WGS) entry which is preliminary data.</text>
</comment>
<keyword evidence="12" id="KW-1185">Reference proteome</keyword>
<evidence type="ECO:0000259" key="9">
    <source>
        <dbReference type="Pfam" id="PF02727"/>
    </source>
</evidence>
<proteinExistence type="inferred from homology"/>
<dbReference type="Pfam" id="PF01179">
    <property type="entry name" value="Cu_amine_oxid"/>
    <property type="match status" value="1"/>
</dbReference>
<keyword evidence="7" id="KW-0812">Transmembrane</keyword>
<name>A0AA88XIW2_PINIB</name>
<dbReference type="AlphaFoldDB" id="A0AA88XIW2"/>
<gene>
    <name evidence="11" type="ORF">FSP39_001420</name>
</gene>
<keyword evidence="2 6" id="KW-0479">Metal-binding</keyword>
<keyword evidence="4 6" id="KW-0560">Oxidoreductase</keyword>
<feature type="domain" description="Copper amine oxidase catalytic" evidence="8">
    <location>
        <begin position="331"/>
        <end position="465"/>
    </location>
</feature>
<dbReference type="GO" id="GO:0005507">
    <property type="term" value="F:copper ion binding"/>
    <property type="evidence" value="ECO:0007669"/>
    <property type="project" value="InterPro"/>
</dbReference>
<evidence type="ECO:0000259" key="8">
    <source>
        <dbReference type="Pfam" id="PF01179"/>
    </source>
</evidence>
<dbReference type="PRINTS" id="PR00766">
    <property type="entry name" value="CUDAOXIDASE"/>
</dbReference>
<evidence type="ECO:0000256" key="3">
    <source>
        <dbReference type="ARBA" id="ARBA00022772"/>
    </source>
</evidence>
<feature type="domain" description="Copper amine oxidase N2-terminal" evidence="9">
    <location>
        <begin position="94"/>
        <end position="162"/>
    </location>
</feature>
<dbReference type="GO" id="GO:0009308">
    <property type="term" value="P:amine metabolic process"/>
    <property type="evidence" value="ECO:0007669"/>
    <property type="project" value="UniProtKB-UniRule"/>
</dbReference>
<evidence type="ECO:0000259" key="10">
    <source>
        <dbReference type="Pfam" id="PF02728"/>
    </source>
</evidence>
<comment type="PTM">
    <text evidence="6">Topaquinone (TPQ) is generated by copper-dependent autoxidation of a specific tyrosyl residue.</text>
</comment>
<evidence type="ECO:0000256" key="5">
    <source>
        <dbReference type="ARBA" id="ARBA00023008"/>
    </source>
</evidence>
<sequence length="489" mass="56611">MTEQGSSVNRYLIFVIFLLVILSLALTIALIAMNSSKHDTFKDNSKQQCNCRLVKEKQIFLDEEPNIPPVFHDLTKSEIRSIQKYLYEDSDLNLVKPSANKTNASYVFTIELYLPDKSDVLMYLDENGPKPTRMARVTIIRENFQNPEINEIIVEPLPNPSSHRPVPGKPESIRFINRPISNEEYYSAVNYVNNEVDSKAGEFIQAAFGTGLKNCGDRCLDFLYISSFSPASSGDNKRKMWFWLHYTVEYFLLHPVDFSVLTTSDQSSLSIESVWYSGRIFDSLESLMHQYRQNKLPLNISTFPQGDSFQFSKLTRRGKAPDLSYKRDPVQIYPDGQRYTIKHRHIEYMDWSFDFRLSTSYGPQIYDVRFRGKRIAYEIGLQEISVYYSGNSPQQRFSDFIDSVEVFGPTAKGLIPGVDCPELSTFVNAYHIETSFDPAEVMNAFCVFEWNTGEPLRRHYSKSTYGWKLFRRTTNICSYLENHTDNFKL</sequence>
<dbReference type="Gene3D" id="3.10.450.40">
    <property type="match status" value="2"/>
</dbReference>
<dbReference type="GO" id="GO:0008131">
    <property type="term" value="F:primary methylamine oxidase activity"/>
    <property type="evidence" value="ECO:0007669"/>
    <property type="project" value="InterPro"/>
</dbReference>
<evidence type="ECO:0000313" key="12">
    <source>
        <dbReference type="Proteomes" id="UP001186944"/>
    </source>
</evidence>
<reference evidence="11" key="1">
    <citation type="submission" date="2019-08" db="EMBL/GenBank/DDBJ databases">
        <title>The improved chromosome-level genome for the pearl oyster Pinctada fucata martensii using PacBio sequencing and Hi-C.</title>
        <authorList>
            <person name="Zheng Z."/>
        </authorList>
    </citation>
    <scope>NUCLEOTIDE SEQUENCE</scope>
    <source>
        <strain evidence="11">ZZ-2019</strain>
        <tissue evidence="11">Adductor muscle</tissue>
    </source>
</reference>
<dbReference type="Gene3D" id="2.70.98.20">
    <property type="entry name" value="Copper amine oxidase, catalytic domain"/>
    <property type="match status" value="1"/>
</dbReference>
<keyword evidence="7" id="KW-0472">Membrane</keyword>
<dbReference type="SUPFAM" id="SSF49998">
    <property type="entry name" value="Amine oxidase catalytic domain"/>
    <property type="match status" value="1"/>
</dbReference>
<comment type="cofactor">
    <cofactor evidence="6">
        <name>Cu cation</name>
        <dbReference type="ChEBI" id="CHEBI:23378"/>
    </cofactor>
    <text evidence="6">Contains 1 topaquinone per subunit.</text>
</comment>
<dbReference type="InterPro" id="IPR015800">
    <property type="entry name" value="Cu_amine_oxidase_N2"/>
</dbReference>
<evidence type="ECO:0000256" key="2">
    <source>
        <dbReference type="ARBA" id="ARBA00022723"/>
    </source>
</evidence>
<dbReference type="PANTHER" id="PTHR10638:SF20">
    <property type="entry name" value="AMINE OXIDASE"/>
    <property type="match status" value="1"/>
</dbReference>
<evidence type="ECO:0000313" key="11">
    <source>
        <dbReference type="EMBL" id="KAK3083681.1"/>
    </source>
</evidence>
<dbReference type="InterPro" id="IPR000269">
    <property type="entry name" value="Cu_amine_oxidase"/>
</dbReference>
<dbReference type="PANTHER" id="PTHR10638">
    <property type="entry name" value="COPPER AMINE OXIDASE"/>
    <property type="match status" value="1"/>
</dbReference>
<accession>A0AA88XIW2</accession>
<feature type="domain" description="Copper amine oxidase N3-terminal" evidence="10">
    <location>
        <begin position="178"/>
        <end position="262"/>
    </location>
</feature>